<proteinExistence type="predicted"/>
<feature type="chain" id="PRO_5041284125" evidence="1">
    <location>
        <begin position="24"/>
        <end position="137"/>
    </location>
</feature>
<dbReference type="Gene3D" id="2.40.128.270">
    <property type="match status" value="1"/>
</dbReference>
<dbReference type="PANTHER" id="PTHR35535:SF1">
    <property type="entry name" value="HEAT SHOCK PROTEIN HSLJ"/>
    <property type="match status" value="1"/>
</dbReference>
<dbReference type="RefSeq" id="WP_289841366.1">
    <property type="nucleotide sequence ID" value="NZ_CATKSH010000007.1"/>
</dbReference>
<name>A0AA35Y1J7_9PROT</name>
<feature type="signal peptide" evidence="1">
    <location>
        <begin position="1"/>
        <end position="23"/>
    </location>
</feature>
<feature type="domain" description="DUF306" evidence="2">
    <location>
        <begin position="31"/>
        <end position="135"/>
    </location>
</feature>
<evidence type="ECO:0000313" key="4">
    <source>
        <dbReference type="Proteomes" id="UP001176960"/>
    </source>
</evidence>
<keyword evidence="1" id="KW-0732">Signal</keyword>
<dbReference type="EMBL" id="CATKSH010000007">
    <property type="protein sequence ID" value="CAI9120692.1"/>
    <property type="molecule type" value="Genomic_DNA"/>
</dbReference>
<dbReference type="InterPro" id="IPR053147">
    <property type="entry name" value="Hsp_HslJ-like"/>
</dbReference>
<gene>
    <name evidence="3" type="ORF">LMG32879_001530</name>
</gene>
<accession>A0AA35Y1J7</accession>
<evidence type="ECO:0000259" key="2">
    <source>
        <dbReference type="Pfam" id="PF03724"/>
    </source>
</evidence>
<comment type="caution">
    <text evidence="3">The sequence shown here is derived from an EMBL/GenBank/DDBJ whole genome shotgun (WGS) entry which is preliminary data.</text>
</comment>
<dbReference type="Pfam" id="PF03724">
    <property type="entry name" value="META"/>
    <property type="match status" value="1"/>
</dbReference>
<dbReference type="AlphaFoldDB" id="A0AA35Y1J7"/>
<protein>
    <submittedName>
        <fullName evidence="3">META domain-containing protein</fullName>
    </submittedName>
</protein>
<dbReference type="PANTHER" id="PTHR35535">
    <property type="entry name" value="HEAT SHOCK PROTEIN HSLJ"/>
    <property type="match status" value="1"/>
</dbReference>
<dbReference type="InterPro" id="IPR038670">
    <property type="entry name" value="HslJ-like_sf"/>
</dbReference>
<evidence type="ECO:0000256" key="1">
    <source>
        <dbReference type="SAM" id="SignalP"/>
    </source>
</evidence>
<dbReference type="Proteomes" id="UP001176960">
    <property type="component" value="Unassembled WGS sequence"/>
</dbReference>
<sequence>MKHRIPARSTLVAALSGSVLMMAACVASMTPSGTWTLERLGQQPSAPDVASLIVLESDGTVSGSGGCNRLRGHAKFSANTVSFGPMMMTRMACSGAKMTQEQMFTQALDAARHWRIEGDLLVLEDAAHSQLLTFRRS</sequence>
<dbReference type="InterPro" id="IPR005184">
    <property type="entry name" value="DUF306_Meta_HslJ"/>
</dbReference>
<evidence type="ECO:0000313" key="3">
    <source>
        <dbReference type="EMBL" id="CAI9120692.1"/>
    </source>
</evidence>
<keyword evidence="4" id="KW-1185">Reference proteome</keyword>
<dbReference type="PROSITE" id="PS51257">
    <property type="entry name" value="PROKAR_LIPOPROTEIN"/>
    <property type="match status" value="1"/>
</dbReference>
<reference evidence="3" key="1">
    <citation type="submission" date="2023-03" db="EMBL/GenBank/DDBJ databases">
        <authorList>
            <person name="Cleenwerck I."/>
        </authorList>
    </citation>
    <scope>NUCLEOTIDE SEQUENCE</scope>
    <source>
        <strain evidence="3">LMG 32879</strain>
    </source>
</reference>
<organism evidence="3 4">
    <name type="scientific">Brytella acorum</name>
    <dbReference type="NCBI Taxonomy" id="2959299"/>
    <lineage>
        <taxon>Bacteria</taxon>
        <taxon>Pseudomonadati</taxon>
        <taxon>Pseudomonadota</taxon>
        <taxon>Alphaproteobacteria</taxon>
        <taxon>Acetobacterales</taxon>
        <taxon>Acetobacteraceae</taxon>
        <taxon>Brytella</taxon>
    </lineage>
</organism>